<dbReference type="Gene3D" id="3.30.730.10">
    <property type="entry name" value="AP2/ERF domain"/>
    <property type="match status" value="1"/>
</dbReference>
<evidence type="ECO:0000256" key="7">
    <source>
        <dbReference type="SAM" id="MobiDB-lite"/>
    </source>
</evidence>
<comment type="subcellular location">
    <subcellularLocation>
        <location evidence="1">Nucleus</location>
    </subcellularLocation>
</comment>
<keyword evidence="4" id="KW-0804">Transcription</keyword>
<reference evidence="9 10" key="1">
    <citation type="journal article" date="2006" name="Science">
        <title>The genome of black cottonwood, Populus trichocarpa (Torr. &amp; Gray).</title>
        <authorList>
            <person name="Tuskan G.A."/>
            <person name="Difazio S."/>
            <person name="Jansson S."/>
            <person name="Bohlmann J."/>
            <person name="Grigoriev I."/>
            <person name="Hellsten U."/>
            <person name="Putnam N."/>
            <person name="Ralph S."/>
            <person name="Rombauts S."/>
            <person name="Salamov A."/>
            <person name="Schein J."/>
            <person name="Sterck L."/>
            <person name="Aerts A."/>
            <person name="Bhalerao R.R."/>
            <person name="Bhalerao R.P."/>
            <person name="Blaudez D."/>
            <person name="Boerjan W."/>
            <person name="Brun A."/>
            <person name="Brunner A."/>
            <person name="Busov V."/>
            <person name="Campbell M."/>
            <person name="Carlson J."/>
            <person name="Chalot M."/>
            <person name="Chapman J."/>
            <person name="Chen G.L."/>
            <person name="Cooper D."/>
            <person name="Coutinho P.M."/>
            <person name="Couturier J."/>
            <person name="Covert S."/>
            <person name="Cronk Q."/>
            <person name="Cunningham R."/>
            <person name="Davis J."/>
            <person name="Degroeve S."/>
            <person name="Dejardin A."/>
            <person name="Depamphilis C."/>
            <person name="Detter J."/>
            <person name="Dirks B."/>
            <person name="Dubchak I."/>
            <person name="Duplessis S."/>
            <person name="Ehlting J."/>
            <person name="Ellis B."/>
            <person name="Gendler K."/>
            <person name="Goodstein D."/>
            <person name="Gribskov M."/>
            <person name="Grimwood J."/>
            <person name="Groover A."/>
            <person name="Gunter L."/>
            <person name="Hamberger B."/>
            <person name="Heinze B."/>
            <person name="Helariutta Y."/>
            <person name="Henrissat B."/>
            <person name="Holligan D."/>
            <person name="Holt R."/>
            <person name="Huang W."/>
            <person name="Islam-Faridi N."/>
            <person name="Jones S."/>
            <person name="Jones-Rhoades M."/>
            <person name="Jorgensen R."/>
            <person name="Joshi C."/>
            <person name="Kangasjarvi J."/>
            <person name="Karlsson J."/>
            <person name="Kelleher C."/>
            <person name="Kirkpatrick R."/>
            <person name="Kirst M."/>
            <person name="Kohler A."/>
            <person name="Kalluri U."/>
            <person name="Larimer F."/>
            <person name="Leebens-Mack J."/>
            <person name="Leple J.C."/>
            <person name="Locascio P."/>
            <person name="Lou Y."/>
            <person name="Lucas S."/>
            <person name="Martin F."/>
            <person name="Montanini B."/>
            <person name="Napoli C."/>
            <person name="Nelson D.R."/>
            <person name="Nelson C."/>
            <person name="Nieminen K."/>
            <person name="Nilsson O."/>
            <person name="Pereda V."/>
            <person name="Peter G."/>
            <person name="Philippe R."/>
            <person name="Pilate G."/>
            <person name="Poliakov A."/>
            <person name="Razumovskaya J."/>
            <person name="Richardson P."/>
            <person name="Rinaldi C."/>
            <person name="Ritland K."/>
            <person name="Rouze P."/>
            <person name="Ryaboy D."/>
            <person name="Schmutz J."/>
            <person name="Schrader J."/>
            <person name="Segerman B."/>
            <person name="Shin H."/>
            <person name="Siddiqui A."/>
            <person name="Sterky F."/>
            <person name="Terry A."/>
            <person name="Tsai C.J."/>
            <person name="Uberbacher E."/>
            <person name="Unneberg P."/>
            <person name="Vahala J."/>
            <person name="Wall K."/>
            <person name="Wessler S."/>
            <person name="Yang G."/>
            <person name="Yin T."/>
            <person name="Douglas C."/>
            <person name="Marra M."/>
            <person name="Sandberg G."/>
            <person name="Van de Peer Y."/>
            <person name="Rokhsar D."/>
        </authorList>
    </citation>
    <scope>NUCLEOTIDE SEQUENCE [LARGE SCALE GENOMIC DNA]</scope>
    <source>
        <strain evidence="10">cv. Nisqually</strain>
    </source>
</reference>
<evidence type="ECO:0000256" key="1">
    <source>
        <dbReference type="ARBA" id="ARBA00004123"/>
    </source>
</evidence>
<accession>A0A2K1YV42</accession>
<dbReference type="EMBL" id="CM009299">
    <property type="protein sequence ID" value="PNT16901.1"/>
    <property type="molecule type" value="Genomic_DNA"/>
</dbReference>
<dbReference type="InParanoid" id="A0A2K1YV42"/>
<evidence type="ECO:0000256" key="3">
    <source>
        <dbReference type="ARBA" id="ARBA00023125"/>
    </source>
</evidence>
<feature type="domain" description="AP2/ERF" evidence="8">
    <location>
        <begin position="22"/>
        <end position="79"/>
    </location>
</feature>
<feature type="region of interest" description="Disordered" evidence="7">
    <location>
        <begin position="199"/>
        <end position="276"/>
    </location>
</feature>
<gene>
    <name evidence="9" type="ORF">POPTR_010G163900</name>
</gene>
<keyword evidence="2" id="KW-0805">Transcription regulation</keyword>
<dbReference type="SMART" id="SM00380">
    <property type="entry name" value="AP2"/>
    <property type="match status" value="1"/>
</dbReference>
<dbReference type="FunFam" id="3.30.730.10:FF:000005">
    <property type="entry name" value="ethylene-responsive transcription factor RAP2-11"/>
    <property type="match status" value="1"/>
</dbReference>
<dbReference type="GO" id="GO:0003700">
    <property type="term" value="F:DNA-binding transcription factor activity"/>
    <property type="evidence" value="ECO:0000318"/>
    <property type="project" value="GO_Central"/>
</dbReference>
<evidence type="ECO:0000256" key="4">
    <source>
        <dbReference type="ARBA" id="ARBA00023163"/>
    </source>
</evidence>
<keyword evidence="5" id="KW-0539">Nucleus</keyword>
<dbReference type="InterPro" id="IPR001471">
    <property type="entry name" value="AP2/ERF_dom"/>
</dbReference>
<dbReference type="GO" id="GO:0005634">
    <property type="term" value="C:nucleus"/>
    <property type="evidence" value="ECO:0000318"/>
    <property type="project" value="GO_Central"/>
</dbReference>
<evidence type="ECO:0000313" key="10">
    <source>
        <dbReference type="Proteomes" id="UP000006729"/>
    </source>
</evidence>
<dbReference type="AlphaFoldDB" id="A0A2K1YV42"/>
<evidence type="ECO:0000259" key="8">
    <source>
        <dbReference type="PROSITE" id="PS51032"/>
    </source>
</evidence>
<evidence type="ECO:0000256" key="6">
    <source>
        <dbReference type="ARBA" id="ARBA00024343"/>
    </source>
</evidence>
<comment type="similarity">
    <text evidence="6">Belongs to the AP2/ERF transcription factor family. ERF subfamily.</text>
</comment>
<dbReference type="STRING" id="3694.A0A2K1YV42"/>
<protein>
    <recommendedName>
        <fullName evidence="8">AP2/ERF domain-containing protein</fullName>
    </recommendedName>
</protein>
<dbReference type="GO" id="GO:0000976">
    <property type="term" value="F:transcription cis-regulatory region binding"/>
    <property type="evidence" value="ECO:0000318"/>
    <property type="project" value="GO_Central"/>
</dbReference>
<dbReference type="PRINTS" id="PR00367">
    <property type="entry name" value="ETHRSPELEMNT"/>
</dbReference>
<evidence type="ECO:0000313" key="9">
    <source>
        <dbReference type="EMBL" id="PNT16901.1"/>
    </source>
</evidence>
<proteinExistence type="inferred from homology"/>
<dbReference type="InterPro" id="IPR050913">
    <property type="entry name" value="AP2/ERF_ERF"/>
</dbReference>
<dbReference type="PROSITE" id="PS51032">
    <property type="entry name" value="AP2_ERF"/>
    <property type="match status" value="1"/>
</dbReference>
<evidence type="ECO:0000256" key="5">
    <source>
        <dbReference type="ARBA" id="ARBA00023242"/>
    </source>
</evidence>
<dbReference type="PANTHER" id="PTHR31194">
    <property type="entry name" value="SHN SHINE , DNA BINDING / TRANSCRIPTION FACTOR"/>
    <property type="match status" value="1"/>
</dbReference>
<sequence length="276" mass="30640">MAWDRKMEEAESLHGVRRARKRYPGVRQRPSGRWVAEIKDTIQEIRVWLGTYDTAGEAARAYDEAACLLRGANTRTKISGLAPHLLKIIGTHGAFEVDDNWSNVDGNGQSGQQEGRGEEEIDMRLFDFQFDDALESSCYHPPFDIAQEMMEPMEQEHNGDEPPNVRRDHESMNASSRLLFMPIMGSGVPAVATCGYDLPSNLRINSNNNEEEEKRDGKGKYVEEEVQEVVGIPHAPTARSSSSPSSLSKEGINNESNSNSSSAVLEAPGLLTLLDY</sequence>
<evidence type="ECO:0000256" key="2">
    <source>
        <dbReference type="ARBA" id="ARBA00023015"/>
    </source>
</evidence>
<organism evidence="9 10">
    <name type="scientific">Populus trichocarpa</name>
    <name type="common">Western balsam poplar</name>
    <name type="synonym">Populus balsamifera subsp. trichocarpa</name>
    <dbReference type="NCBI Taxonomy" id="3694"/>
    <lineage>
        <taxon>Eukaryota</taxon>
        <taxon>Viridiplantae</taxon>
        <taxon>Streptophyta</taxon>
        <taxon>Embryophyta</taxon>
        <taxon>Tracheophyta</taxon>
        <taxon>Spermatophyta</taxon>
        <taxon>Magnoliopsida</taxon>
        <taxon>eudicotyledons</taxon>
        <taxon>Gunneridae</taxon>
        <taxon>Pentapetalae</taxon>
        <taxon>rosids</taxon>
        <taxon>fabids</taxon>
        <taxon>Malpighiales</taxon>
        <taxon>Salicaceae</taxon>
        <taxon>Saliceae</taxon>
        <taxon>Populus</taxon>
    </lineage>
</organism>
<name>A0A2K1YV42_POPTR</name>
<feature type="compositionally biased region" description="Low complexity" evidence="7">
    <location>
        <begin position="240"/>
        <end position="262"/>
    </location>
</feature>
<keyword evidence="3" id="KW-0238">DNA-binding</keyword>
<dbReference type="SUPFAM" id="SSF54171">
    <property type="entry name" value="DNA-binding domain"/>
    <property type="match status" value="1"/>
</dbReference>
<dbReference type="Proteomes" id="UP000006729">
    <property type="component" value="Chromosome 10"/>
</dbReference>
<dbReference type="InterPro" id="IPR016177">
    <property type="entry name" value="DNA-bd_dom_sf"/>
</dbReference>
<dbReference type="GO" id="GO:0009877">
    <property type="term" value="P:nodulation"/>
    <property type="evidence" value="ECO:0007669"/>
    <property type="project" value="UniProtKB-ARBA"/>
</dbReference>
<dbReference type="InterPro" id="IPR036955">
    <property type="entry name" value="AP2/ERF_dom_sf"/>
</dbReference>
<feature type="compositionally biased region" description="Basic and acidic residues" evidence="7">
    <location>
        <begin position="212"/>
        <end position="223"/>
    </location>
</feature>
<dbReference type="CDD" id="cd00018">
    <property type="entry name" value="AP2"/>
    <property type="match status" value="1"/>
</dbReference>
<keyword evidence="10" id="KW-1185">Reference proteome</keyword>
<dbReference type="PANTHER" id="PTHR31194:SF197">
    <property type="entry name" value="OS12G0582900 PROTEIN"/>
    <property type="match status" value="1"/>
</dbReference>
<dbReference type="SMR" id="A0A2K1YV42"/>
<dbReference type="Pfam" id="PF00847">
    <property type="entry name" value="AP2"/>
    <property type="match status" value="1"/>
</dbReference>